<evidence type="ECO:0000313" key="1">
    <source>
        <dbReference type="EMBL" id="GAH18988.1"/>
    </source>
</evidence>
<name>X1FE37_9ZZZZ</name>
<proteinExistence type="predicted"/>
<accession>X1FE37</accession>
<sequence length="210" mass="23721">MNLTEMRTIVRRDLHDEDSGSYRWSNDELDGHIAHAVKDFSQAIPCEQKATKATTSGSREIDISTITNRVMVEAVEYPVDKFPKRYQRFSLWGDTLTLLGSEVPDGSNAYIYYGKLHTLDAEGSTIPAEHDDLIAAGACGYAAVEWAVYAINRVNVGGVITPKEFLAWGNEKLSYFKSELKRLGRRNRVRVRSLYRPYYPTVSKTTDYGP</sequence>
<organism evidence="1">
    <name type="scientific">marine sediment metagenome</name>
    <dbReference type="NCBI Taxonomy" id="412755"/>
    <lineage>
        <taxon>unclassified sequences</taxon>
        <taxon>metagenomes</taxon>
        <taxon>ecological metagenomes</taxon>
    </lineage>
</organism>
<dbReference type="EMBL" id="BARU01002889">
    <property type="protein sequence ID" value="GAH18988.1"/>
    <property type="molecule type" value="Genomic_DNA"/>
</dbReference>
<dbReference type="AlphaFoldDB" id="X1FE37"/>
<reference evidence="1" key="1">
    <citation type="journal article" date="2014" name="Front. Microbiol.">
        <title>High frequency of phylogenetically diverse reductive dehalogenase-homologous genes in deep subseafloor sedimentary metagenomes.</title>
        <authorList>
            <person name="Kawai M."/>
            <person name="Futagami T."/>
            <person name="Toyoda A."/>
            <person name="Takaki Y."/>
            <person name="Nishi S."/>
            <person name="Hori S."/>
            <person name="Arai W."/>
            <person name="Tsubouchi T."/>
            <person name="Morono Y."/>
            <person name="Uchiyama I."/>
            <person name="Ito T."/>
            <person name="Fujiyama A."/>
            <person name="Inagaki F."/>
            <person name="Takami H."/>
        </authorList>
    </citation>
    <scope>NUCLEOTIDE SEQUENCE</scope>
    <source>
        <strain evidence="1">Expedition CK06-06</strain>
    </source>
</reference>
<protein>
    <submittedName>
        <fullName evidence="1">Uncharacterized protein</fullName>
    </submittedName>
</protein>
<comment type="caution">
    <text evidence="1">The sequence shown here is derived from an EMBL/GenBank/DDBJ whole genome shotgun (WGS) entry which is preliminary data.</text>
</comment>
<gene>
    <name evidence="1" type="ORF">S03H2_06549</name>
</gene>